<evidence type="ECO:0000313" key="1">
    <source>
        <dbReference type="EMBL" id="EBA06635.1"/>
    </source>
</evidence>
<dbReference type="AlphaFoldDB" id="A3K8F6"/>
<comment type="caution">
    <text evidence="1">The sequence shown here is derived from an EMBL/GenBank/DDBJ whole genome shotgun (WGS) entry which is preliminary data.</text>
</comment>
<dbReference type="EMBL" id="AAYA01000014">
    <property type="protein sequence ID" value="EBA06635.1"/>
    <property type="molecule type" value="Genomic_DNA"/>
</dbReference>
<keyword evidence="2" id="KW-1185">Reference proteome</keyword>
<reference evidence="1 2" key="1">
    <citation type="submission" date="2006-06" db="EMBL/GenBank/DDBJ databases">
        <authorList>
            <person name="Moran M.A."/>
            <person name="Ferriera S."/>
            <person name="Johnson J."/>
            <person name="Kravitz S."/>
            <person name="Beeson K."/>
            <person name="Sutton G."/>
            <person name="Rogers Y.-H."/>
            <person name="Friedman R."/>
            <person name="Frazier M."/>
            <person name="Venter J.C."/>
        </authorList>
    </citation>
    <scope>NUCLEOTIDE SEQUENCE [LARGE SCALE GENOMIC DNA]</scope>
    <source>
        <strain evidence="1 2">E-37</strain>
    </source>
</reference>
<protein>
    <submittedName>
        <fullName evidence="1">Uncharacterized protein</fullName>
    </submittedName>
</protein>
<accession>A3K8F6</accession>
<proteinExistence type="predicted"/>
<dbReference type="Proteomes" id="UP000005713">
    <property type="component" value="Unassembled WGS sequence"/>
</dbReference>
<sequence length="38" mass="4251">MNHEDTRHHVLLTITAVCAIVARSSRLRGIDTARHEGL</sequence>
<gene>
    <name evidence="1" type="ORF">SSE37_10278</name>
</gene>
<evidence type="ECO:0000313" key="2">
    <source>
        <dbReference type="Proteomes" id="UP000005713"/>
    </source>
</evidence>
<name>A3K8F6_SAGS3</name>
<organism evidence="1 2">
    <name type="scientific">Sagittula stellata (strain ATCC 700073 / DSM 11524 / E-37)</name>
    <dbReference type="NCBI Taxonomy" id="388399"/>
    <lineage>
        <taxon>Bacteria</taxon>
        <taxon>Pseudomonadati</taxon>
        <taxon>Pseudomonadota</taxon>
        <taxon>Alphaproteobacteria</taxon>
        <taxon>Rhodobacterales</taxon>
        <taxon>Roseobacteraceae</taxon>
        <taxon>Sagittula</taxon>
    </lineage>
</organism>